<gene>
    <name evidence="1" type="ORF">ESZ50_08015</name>
</gene>
<protein>
    <submittedName>
        <fullName evidence="1">Capsid protein</fullName>
    </submittedName>
</protein>
<dbReference type="EMBL" id="SDGZ01000016">
    <property type="protein sequence ID" value="TYC48814.1"/>
    <property type="molecule type" value="Genomic_DNA"/>
</dbReference>
<dbReference type="OrthoDB" id="2221953at2"/>
<keyword evidence="2" id="KW-1185">Reference proteome</keyword>
<organism evidence="1 2">
    <name type="scientific">Weissella muntiaci</name>
    <dbReference type="NCBI Taxonomy" id="2508881"/>
    <lineage>
        <taxon>Bacteria</taxon>
        <taxon>Bacillati</taxon>
        <taxon>Bacillota</taxon>
        <taxon>Bacilli</taxon>
        <taxon>Lactobacillales</taxon>
        <taxon>Lactobacillaceae</taxon>
        <taxon>Weissella</taxon>
    </lineage>
</organism>
<comment type="caution">
    <text evidence="1">The sequence shown here is derived from an EMBL/GenBank/DDBJ whole genome shotgun (WGS) entry which is preliminary data.</text>
</comment>
<reference evidence="1 2" key="1">
    <citation type="submission" date="2019-01" db="EMBL/GenBank/DDBJ databases">
        <title>Weissella sp. nov., a novel lactic acid bacterium isolated from animal feces.</title>
        <authorList>
            <person name="Wang L.-T."/>
        </authorList>
    </citation>
    <scope>NUCLEOTIDE SEQUENCE [LARGE SCALE GENOMIC DNA]</scope>
    <source>
        <strain evidence="1 2">8H-2</strain>
    </source>
</reference>
<accession>A0A6C2C4N3</accession>
<dbReference type="Proteomes" id="UP000371977">
    <property type="component" value="Unassembled WGS sequence"/>
</dbReference>
<evidence type="ECO:0000313" key="1">
    <source>
        <dbReference type="EMBL" id="TYC48814.1"/>
    </source>
</evidence>
<name>A0A6C2C4N3_9LACO</name>
<sequence length="117" mass="13244">MANAKIDVHVDLSKIYKKLSPAQLAKAQYITANQMLLDMNRLVPMKSKRLRASGSVTRQGDIQYTQVYARAQFYGTNGKQIFHNYTTSGTGKRWDLKAKVLYAPKWGRTFAKAVMKG</sequence>
<dbReference type="InterPro" id="IPR021080">
    <property type="entry name" value="Minor_capsid_protein"/>
</dbReference>
<evidence type="ECO:0000313" key="2">
    <source>
        <dbReference type="Proteomes" id="UP000371977"/>
    </source>
</evidence>
<dbReference type="Pfam" id="PF11114">
    <property type="entry name" value="Minor_capsid_2"/>
    <property type="match status" value="1"/>
</dbReference>
<proteinExistence type="predicted"/>
<dbReference type="AlphaFoldDB" id="A0A6C2C4N3"/>
<dbReference type="RefSeq" id="WP_148623052.1">
    <property type="nucleotide sequence ID" value="NZ_SDGZ01000016.1"/>
</dbReference>